<dbReference type="AlphaFoldDB" id="A0A1A9EX48"/>
<accession>A0A1A9EX48</accession>
<dbReference type="InterPro" id="IPR013413">
    <property type="entry name" value="CRISPR-assoc_prot_NE0113"/>
</dbReference>
<dbReference type="EMBL" id="CP015839">
    <property type="protein sequence ID" value="ANG62211.1"/>
    <property type="molecule type" value="Genomic_DNA"/>
</dbReference>
<dbReference type="InterPro" id="IPR019092">
    <property type="entry name" value="SSO2081-like_dom"/>
</dbReference>
<proteinExistence type="predicted"/>
<organism evidence="2 3">
    <name type="scientific">Marinobacterium aestuarii</name>
    <dbReference type="NCBI Taxonomy" id="1821621"/>
    <lineage>
        <taxon>Bacteria</taxon>
        <taxon>Pseudomonadati</taxon>
        <taxon>Pseudomonadota</taxon>
        <taxon>Gammaproteobacteria</taxon>
        <taxon>Oceanospirillales</taxon>
        <taxon>Oceanospirillaceae</taxon>
        <taxon>Marinobacterium</taxon>
    </lineage>
</organism>
<gene>
    <name evidence="2" type="ORF">A8C75_06700</name>
</gene>
<dbReference type="Pfam" id="PF09623">
    <property type="entry name" value="Cas_NE0113"/>
    <property type="match status" value="1"/>
</dbReference>
<evidence type="ECO:0000313" key="2">
    <source>
        <dbReference type="EMBL" id="ANG62211.1"/>
    </source>
</evidence>
<dbReference type="KEGG" id="mars:A8C75_06700"/>
<keyword evidence="3" id="KW-1185">Reference proteome</keyword>
<dbReference type="Proteomes" id="UP000078070">
    <property type="component" value="Chromosome"/>
</dbReference>
<reference evidence="3" key="1">
    <citation type="submission" date="2016-05" db="EMBL/GenBank/DDBJ databases">
        <authorList>
            <person name="Baek K."/>
            <person name="Yang S.-J."/>
        </authorList>
    </citation>
    <scope>NUCLEOTIDE SEQUENCE [LARGE SCALE GENOMIC DNA]</scope>
    <source>
        <strain evidence="3">ST58-10</strain>
    </source>
</reference>
<evidence type="ECO:0000313" key="3">
    <source>
        <dbReference type="Proteomes" id="UP000078070"/>
    </source>
</evidence>
<dbReference type="STRING" id="1821621.A8C75_06700"/>
<reference evidence="2 3" key="2">
    <citation type="journal article" date="2018" name="Int. J. Syst. Evol. Microbiol.">
        <title>Marinobacterium aestuarii sp. nov., a benzene-degrading marine bacterium isolated from estuary sediment.</title>
        <authorList>
            <person name="Bae S.S."/>
            <person name="Jung J."/>
            <person name="Chung D."/>
            <person name="Baek K."/>
        </authorList>
    </citation>
    <scope>NUCLEOTIDE SEQUENCE [LARGE SCALE GENOMIC DNA]</scope>
    <source>
        <strain evidence="2 3">ST58-10</strain>
    </source>
</reference>
<protein>
    <submittedName>
        <fullName evidence="2">CRISPR-associated protein</fullName>
    </submittedName>
</protein>
<sequence length="413" mass="46440">MLLAVSGMSPAIITETLFSINRKGSAWPQALKIITTSKGAERLWQGLVLDGHLDRLCAVLDNPRIPFSRDDILVVPGKDGEPVVDARSVEDHEALANFIVTTVRDYTRDENTGIHASIAGGRKTMTFYLGYAMSLFGRRIDSLSHVLVSEGYENHPDFFYPTRESHPIRLRDGTTLDARDAEVTLADIPFIRQRRLVPELLKEFSEQVNFRELVNLINLGDEPQALRLDIYPREYRLRVYSSHSEVAKDIHISNLWHWVLYLLLAAETLQASDRGGYARPGRSEPDSVLAIQMAMTLAELRGIQCLGSSVEELIDELLQNDSLWEQHSNLERSLQAVRNKGGVTDTQFSTYLNSIQQELTKHLPTNLVQCLMPAQMFDENGEALLVTGKIKNKGCGYGIPLPNPHKQIRILVD</sequence>
<feature type="domain" description="CRISPR system ring nuclease SSO2081-like" evidence="1">
    <location>
        <begin position="9"/>
        <end position="214"/>
    </location>
</feature>
<evidence type="ECO:0000259" key="1">
    <source>
        <dbReference type="Pfam" id="PF09623"/>
    </source>
</evidence>
<dbReference type="NCBIfam" id="TIGR02584">
    <property type="entry name" value="cas_NE0113"/>
    <property type="match status" value="1"/>
</dbReference>
<name>A0A1A9EX48_9GAMM</name>